<evidence type="ECO:0000313" key="2">
    <source>
        <dbReference type="Proteomes" id="UP000824540"/>
    </source>
</evidence>
<dbReference type="Proteomes" id="UP000824540">
    <property type="component" value="Unassembled WGS sequence"/>
</dbReference>
<name>A0A8T2P5M2_9TELE</name>
<keyword evidence="2" id="KW-1185">Reference proteome</keyword>
<reference evidence="1" key="1">
    <citation type="thesis" date="2021" institute="BYU ScholarsArchive" country="Provo, UT, USA">
        <title>Applications of and Algorithms for Genome Assembly and Genomic Analyses with an Emphasis on Marine Teleosts.</title>
        <authorList>
            <person name="Pickett B.D."/>
        </authorList>
    </citation>
    <scope>NUCLEOTIDE SEQUENCE</scope>
    <source>
        <strain evidence="1">HI-2016</strain>
    </source>
</reference>
<comment type="caution">
    <text evidence="1">The sequence shown here is derived from an EMBL/GenBank/DDBJ whole genome shotgun (WGS) entry which is preliminary data.</text>
</comment>
<sequence>MSAVISAMTTPASSTVLELQQYYPALISSPTRTHLVVPSPLRLGCSSPIHSRPRFNTKALSGK</sequence>
<protein>
    <submittedName>
        <fullName evidence="1">Uncharacterized protein</fullName>
    </submittedName>
</protein>
<evidence type="ECO:0000313" key="1">
    <source>
        <dbReference type="EMBL" id="KAG9346976.1"/>
    </source>
</evidence>
<proteinExistence type="predicted"/>
<dbReference type="AlphaFoldDB" id="A0A8T2P5M2"/>
<gene>
    <name evidence="1" type="ORF">JZ751_005903</name>
</gene>
<dbReference type="EMBL" id="JAFBMS010000014">
    <property type="protein sequence ID" value="KAG9346976.1"/>
    <property type="molecule type" value="Genomic_DNA"/>
</dbReference>
<accession>A0A8T2P5M2</accession>
<organism evidence="1 2">
    <name type="scientific">Albula glossodonta</name>
    <name type="common">roundjaw bonefish</name>
    <dbReference type="NCBI Taxonomy" id="121402"/>
    <lineage>
        <taxon>Eukaryota</taxon>
        <taxon>Metazoa</taxon>
        <taxon>Chordata</taxon>
        <taxon>Craniata</taxon>
        <taxon>Vertebrata</taxon>
        <taxon>Euteleostomi</taxon>
        <taxon>Actinopterygii</taxon>
        <taxon>Neopterygii</taxon>
        <taxon>Teleostei</taxon>
        <taxon>Albuliformes</taxon>
        <taxon>Albulidae</taxon>
        <taxon>Albula</taxon>
    </lineage>
</organism>